<feature type="compositionally biased region" description="Acidic residues" evidence="1">
    <location>
        <begin position="127"/>
        <end position="143"/>
    </location>
</feature>
<name>A0A8E2F1V3_9PEZI</name>
<organism evidence="2 3">
    <name type="scientific">Glonium stellatum</name>
    <dbReference type="NCBI Taxonomy" id="574774"/>
    <lineage>
        <taxon>Eukaryota</taxon>
        <taxon>Fungi</taxon>
        <taxon>Dikarya</taxon>
        <taxon>Ascomycota</taxon>
        <taxon>Pezizomycotina</taxon>
        <taxon>Dothideomycetes</taxon>
        <taxon>Pleosporomycetidae</taxon>
        <taxon>Gloniales</taxon>
        <taxon>Gloniaceae</taxon>
        <taxon>Glonium</taxon>
    </lineage>
</organism>
<keyword evidence="3" id="KW-1185">Reference proteome</keyword>
<feature type="region of interest" description="Disordered" evidence="1">
    <location>
        <begin position="372"/>
        <end position="394"/>
    </location>
</feature>
<feature type="compositionally biased region" description="Basic and acidic residues" evidence="1">
    <location>
        <begin position="106"/>
        <end position="115"/>
    </location>
</feature>
<dbReference type="EMBL" id="KV749534">
    <property type="protein sequence ID" value="OCL09027.1"/>
    <property type="molecule type" value="Genomic_DNA"/>
</dbReference>
<feature type="compositionally biased region" description="Polar residues" evidence="1">
    <location>
        <begin position="376"/>
        <end position="394"/>
    </location>
</feature>
<feature type="region of interest" description="Disordered" evidence="1">
    <location>
        <begin position="99"/>
        <end position="158"/>
    </location>
</feature>
<dbReference type="OrthoDB" id="10475488at2759"/>
<dbReference type="Proteomes" id="UP000250140">
    <property type="component" value="Unassembled WGS sequence"/>
</dbReference>
<protein>
    <submittedName>
        <fullName evidence="2">Uncharacterized protein</fullName>
    </submittedName>
</protein>
<evidence type="ECO:0000313" key="2">
    <source>
        <dbReference type="EMBL" id="OCL09027.1"/>
    </source>
</evidence>
<evidence type="ECO:0000313" key="3">
    <source>
        <dbReference type="Proteomes" id="UP000250140"/>
    </source>
</evidence>
<evidence type="ECO:0000256" key="1">
    <source>
        <dbReference type="SAM" id="MobiDB-lite"/>
    </source>
</evidence>
<gene>
    <name evidence="2" type="ORF">AOQ84DRAFT_376206</name>
</gene>
<sequence>MSTEVTTVGNNKVMVVGDLIDILKEHSSDTTLDTVFKDRLDFLCSIIRAIDPKKLAYFRSRTARAQRAVNEVKTLAFRASLVPLLAEWKKEPAKFFEPWSLQPDDAESKPDRIEPGDVESEPSGIESEQDDIESEAESTESEPESAGSGLRDTEPDFENVATTKRSDLKVKFYQKIHDTRKVLCRKQADAIRWIFFSLFFRDLLMAFIGKKKPDTGPGFPRGKALGPLIEKVCIRVTGEPPSATTAKDIDTWAKFGQLYHLIGAELGESAWFLLVDYISQDKWIGELPKRASGLASVLGPIEKLVPKKEVKKYDANKVAKGIRDFQLEPYLQSKLPMPAKRHLSTYNSESACSKRRRMLEQTSNQRPFPEAHLENQAAQEQAGSTSHPGPMETNSNIISGNLHGWTQLGNLDLEPSFANFQPDFADFDADLATITPQLANFDPDFDTFDMLNPGVGA</sequence>
<proteinExistence type="predicted"/>
<dbReference type="AlphaFoldDB" id="A0A8E2F1V3"/>
<accession>A0A8E2F1V3</accession>
<reference evidence="2 3" key="1">
    <citation type="journal article" date="2016" name="Nat. Commun.">
        <title>Ectomycorrhizal ecology is imprinted in the genome of the dominant symbiotic fungus Cenococcum geophilum.</title>
        <authorList>
            <consortium name="DOE Joint Genome Institute"/>
            <person name="Peter M."/>
            <person name="Kohler A."/>
            <person name="Ohm R.A."/>
            <person name="Kuo A."/>
            <person name="Krutzmann J."/>
            <person name="Morin E."/>
            <person name="Arend M."/>
            <person name="Barry K.W."/>
            <person name="Binder M."/>
            <person name="Choi C."/>
            <person name="Clum A."/>
            <person name="Copeland A."/>
            <person name="Grisel N."/>
            <person name="Haridas S."/>
            <person name="Kipfer T."/>
            <person name="LaButti K."/>
            <person name="Lindquist E."/>
            <person name="Lipzen A."/>
            <person name="Maire R."/>
            <person name="Meier B."/>
            <person name="Mihaltcheva S."/>
            <person name="Molinier V."/>
            <person name="Murat C."/>
            <person name="Poggeler S."/>
            <person name="Quandt C.A."/>
            <person name="Sperisen C."/>
            <person name="Tritt A."/>
            <person name="Tisserant E."/>
            <person name="Crous P.W."/>
            <person name="Henrissat B."/>
            <person name="Nehls U."/>
            <person name="Egli S."/>
            <person name="Spatafora J.W."/>
            <person name="Grigoriev I.V."/>
            <person name="Martin F.M."/>
        </authorList>
    </citation>
    <scope>NUCLEOTIDE SEQUENCE [LARGE SCALE GENOMIC DNA]</scope>
    <source>
        <strain evidence="2 3">CBS 207.34</strain>
    </source>
</reference>